<comment type="subcellular location">
    <subcellularLocation>
        <location evidence="1">Nucleus</location>
    </subcellularLocation>
</comment>
<dbReference type="Proteomes" id="UP000663861">
    <property type="component" value="Unassembled WGS sequence"/>
</dbReference>
<gene>
    <name evidence="4" type="ORF">RDB_LOCUS152800</name>
</gene>
<proteinExistence type="predicted"/>
<dbReference type="PANTHER" id="PTHR37534:SF46">
    <property type="entry name" value="ZN(II)2CYS6 TRANSCRIPTION FACTOR (EUROFUNG)"/>
    <property type="match status" value="1"/>
</dbReference>
<dbReference type="GO" id="GO:0008270">
    <property type="term" value="F:zinc ion binding"/>
    <property type="evidence" value="ECO:0007669"/>
    <property type="project" value="InterPro"/>
</dbReference>
<evidence type="ECO:0000256" key="1">
    <source>
        <dbReference type="ARBA" id="ARBA00004123"/>
    </source>
</evidence>
<keyword evidence="2" id="KW-0539">Nucleus</keyword>
<evidence type="ECO:0000259" key="3">
    <source>
        <dbReference type="PROSITE" id="PS50048"/>
    </source>
</evidence>
<dbReference type="SMART" id="SM00066">
    <property type="entry name" value="GAL4"/>
    <property type="match status" value="2"/>
</dbReference>
<protein>
    <recommendedName>
        <fullName evidence="3">Zn(2)-C6 fungal-type domain-containing protein</fullName>
    </recommendedName>
</protein>
<feature type="domain" description="Zn(2)-C6 fungal-type" evidence="3">
    <location>
        <begin position="14"/>
        <end position="42"/>
    </location>
</feature>
<dbReference type="CDD" id="cd00067">
    <property type="entry name" value="GAL4"/>
    <property type="match status" value="2"/>
</dbReference>
<dbReference type="SUPFAM" id="SSF57701">
    <property type="entry name" value="Zn2/Cys6 DNA-binding domain"/>
    <property type="match status" value="1"/>
</dbReference>
<evidence type="ECO:0000256" key="2">
    <source>
        <dbReference type="ARBA" id="ARBA00023242"/>
    </source>
</evidence>
<dbReference type="GO" id="GO:0000981">
    <property type="term" value="F:DNA-binding transcription factor activity, RNA polymerase II-specific"/>
    <property type="evidence" value="ECO:0007669"/>
    <property type="project" value="InterPro"/>
</dbReference>
<dbReference type="InterPro" id="IPR021858">
    <property type="entry name" value="Fun_TF"/>
</dbReference>
<dbReference type="PROSITE" id="PS00463">
    <property type="entry name" value="ZN2_CY6_FUNGAL_1"/>
    <property type="match status" value="1"/>
</dbReference>
<dbReference type="InterPro" id="IPR036864">
    <property type="entry name" value="Zn2-C6_fun-type_DNA-bd_sf"/>
</dbReference>
<dbReference type="AlphaFoldDB" id="A0A8H3HCT4"/>
<dbReference type="EMBL" id="CAJMWY010004103">
    <property type="protein sequence ID" value="CAE6519233.1"/>
    <property type="molecule type" value="Genomic_DNA"/>
</dbReference>
<reference evidence="4" key="1">
    <citation type="submission" date="2021-01" db="EMBL/GenBank/DDBJ databases">
        <authorList>
            <person name="Kaushik A."/>
        </authorList>
    </citation>
    <scope>NUCLEOTIDE SEQUENCE</scope>
    <source>
        <strain evidence="4">AG4-RS23</strain>
    </source>
</reference>
<dbReference type="GO" id="GO:0005634">
    <property type="term" value="C:nucleus"/>
    <property type="evidence" value="ECO:0007669"/>
    <property type="project" value="UniProtKB-SubCell"/>
</dbReference>
<name>A0A8H3HCT4_9AGAM</name>
<dbReference type="Pfam" id="PF00172">
    <property type="entry name" value="Zn_clus"/>
    <property type="match status" value="1"/>
</dbReference>
<dbReference type="PROSITE" id="PS50048">
    <property type="entry name" value="ZN2_CY6_FUNGAL_2"/>
    <property type="match status" value="1"/>
</dbReference>
<comment type="caution">
    <text evidence="4">The sequence shown here is derived from an EMBL/GenBank/DDBJ whole genome shotgun (WGS) entry which is preliminary data.</text>
</comment>
<evidence type="ECO:0000313" key="5">
    <source>
        <dbReference type="Proteomes" id="UP000663861"/>
    </source>
</evidence>
<dbReference type="InterPro" id="IPR001138">
    <property type="entry name" value="Zn2Cys6_DnaBD"/>
</dbReference>
<dbReference type="PANTHER" id="PTHR37534">
    <property type="entry name" value="TRANSCRIPTIONAL ACTIVATOR PROTEIN UGA3"/>
    <property type="match status" value="1"/>
</dbReference>
<organism evidence="4 5">
    <name type="scientific">Rhizoctonia solani</name>
    <dbReference type="NCBI Taxonomy" id="456999"/>
    <lineage>
        <taxon>Eukaryota</taxon>
        <taxon>Fungi</taxon>
        <taxon>Dikarya</taxon>
        <taxon>Basidiomycota</taxon>
        <taxon>Agaricomycotina</taxon>
        <taxon>Agaricomycetes</taxon>
        <taxon>Cantharellales</taxon>
        <taxon>Ceratobasidiaceae</taxon>
        <taxon>Rhizoctonia</taxon>
    </lineage>
</organism>
<dbReference type="Pfam" id="PF11951">
    <property type="entry name" value="Fungal_trans_2"/>
    <property type="match status" value="2"/>
</dbReference>
<evidence type="ECO:0000313" key="4">
    <source>
        <dbReference type="EMBL" id="CAE6519233.1"/>
    </source>
</evidence>
<sequence length="1141" mass="127492">MSCTKVKPGPRRTSCLTCRQRRKKCDLSRPCCERCIKGGFECLGYSNDEPYASTCREGPGVLVLPRLSSIPPAVPAHTVEMPVDSIVASPSEDQSNPNSTGSYYDPEPSMLWATMVYDATLPSPLTNDDKVDSFWSWHRIQSAAPRPSPTRRSPNTGAFLDVTSGTPPGRAYLVSVIEALSASIPPSVHAPQIVREGNFIRILHEYQLQRVSYWFMTPPVAIRHALIARLKNSKTIIWTMCLGVKLFQALGQNPRGPAIRGYIGWIDKLEQKFVTDFVTQSHSDPTLDDIADCLLAQLELAYLRFVTVDSPSGYALLQKSLPRFLHLVAADPSLYLEHPSNSLVVSFPRTFSAPRYELKRFVMYDTAASLVLGLPPLVEYGYDCECDSSSHGLEWIHGVPVALVQIVSQINSWRAGSRVTPLDDWEALERRLLSWEPRLMVPDGEDSDAGNIGRLAIQESWRHTVLIYLYMGMCGVSSHDSRVQASIQQIIQLGKTVANLPIGIHMFTHCVIAGIGARLEKHRSLVREQLLSFKDTRVWLFRGPQFSKVLDHMWHGVGAGGAPVMWDDYIRSRRKKCDLTKPCCERCLTGGYECLGYEDSKPRARVYPDDSTVPKPSQLQLISPIRPPEAAGSETLNFVGVSENREDPIGTDTDYDYDPRPSILGSALRYRISGPVGSANGDSTDGDWSEDLDYSWPQDQSQTIVYSRSSTCQYSRAGQFSDETSSARPTKDNPDGVIETLCRSIPPVVDARRMLRQDYIVHVIDEYLVLRVSCWFTTPPPVVRDIFSARVQRSKRMTWSLYLGAKLFQALAQDSCGKTAQGYIGWIDKLDQNFTTEPASNSPVGDVEDRFMAKLEVSYQLAFFKFTVVDNPSGYAILQRALPSFLQLVAADSNLCTERPNGDLVVSFPRTLTAPRYEFGRFMTYDTVAALLLGVPPLVEYGYGEEYQSSPFGLEWIHGIPVVLFEAISQVNSWRAGSRVSLDDWQTLESRVLAWQSPYSGSVPDTTGIVSPGVARFAVQEGWRHVVLIYIYMGMCGVSSHDPRVQASVHRIVQLGEMVVDLPICVQTLSHCIVAGLGARLERHRFLVRKMLVSFKGTRVWLFQGPQFSQVLYHLWHGVGVGGAPVMWDDYVRSRRAIIPI</sequence>
<accession>A0A8H3HCT4</accession>